<sequence length="138" mass="14915">MAGDFNQQIVEEFRANGGKVGGPFEGSSLILLTTVGARSGKRRTSPLGFVADGDDLLIVASAGGAPKHPAWYHNLLAEPRVTVETGTETFEAMAVPAWGEERDRLFERVVRVAPGYADYQEKTSRVIPVVTLRRVSDG</sequence>
<proteinExistence type="inferred from homology"/>
<dbReference type="Gene3D" id="2.30.110.10">
    <property type="entry name" value="Electron Transport, Fmn-binding Protein, Chain A"/>
    <property type="match status" value="1"/>
</dbReference>
<comment type="catalytic activity">
    <reaction evidence="2">
        <text>oxidized coenzyme F420-(gamma-L-Glu)(n) + a quinol + H(+) = reduced coenzyme F420-(gamma-L-Glu)(n) + a quinone</text>
        <dbReference type="Rhea" id="RHEA:39663"/>
        <dbReference type="Rhea" id="RHEA-COMP:12939"/>
        <dbReference type="Rhea" id="RHEA-COMP:14378"/>
        <dbReference type="ChEBI" id="CHEBI:15378"/>
        <dbReference type="ChEBI" id="CHEBI:24646"/>
        <dbReference type="ChEBI" id="CHEBI:132124"/>
        <dbReference type="ChEBI" id="CHEBI:133980"/>
        <dbReference type="ChEBI" id="CHEBI:139511"/>
    </reaction>
</comment>
<evidence type="ECO:0000256" key="2">
    <source>
        <dbReference type="ARBA" id="ARBA00049106"/>
    </source>
</evidence>
<comment type="caution">
    <text evidence="3">The sequence shown here is derived from an EMBL/GenBank/DDBJ whole genome shotgun (WGS) entry which is preliminary data.</text>
</comment>
<dbReference type="RefSeq" id="WP_378064181.1">
    <property type="nucleotide sequence ID" value="NZ_JBHSXS010000071.1"/>
</dbReference>
<dbReference type="SUPFAM" id="SSF50475">
    <property type="entry name" value="FMN-binding split barrel"/>
    <property type="match status" value="1"/>
</dbReference>
<dbReference type="NCBIfam" id="TIGR00026">
    <property type="entry name" value="hi_GC_TIGR00026"/>
    <property type="match status" value="1"/>
</dbReference>
<dbReference type="PANTHER" id="PTHR39428">
    <property type="entry name" value="F420H(2)-DEPENDENT QUINONE REDUCTASE RV1261C"/>
    <property type="match status" value="1"/>
</dbReference>
<evidence type="ECO:0000313" key="4">
    <source>
        <dbReference type="Proteomes" id="UP001596380"/>
    </source>
</evidence>
<organism evidence="3 4">
    <name type="scientific">Actinomadura yumaensis</name>
    <dbReference type="NCBI Taxonomy" id="111807"/>
    <lineage>
        <taxon>Bacteria</taxon>
        <taxon>Bacillati</taxon>
        <taxon>Actinomycetota</taxon>
        <taxon>Actinomycetes</taxon>
        <taxon>Streptosporangiales</taxon>
        <taxon>Thermomonosporaceae</taxon>
        <taxon>Actinomadura</taxon>
    </lineage>
</organism>
<reference evidence="4" key="1">
    <citation type="journal article" date="2019" name="Int. J. Syst. Evol. Microbiol.">
        <title>The Global Catalogue of Microorganisms (GCM) 10K type strain sequencing project: providing services to taxonomists for standard genome sequencing and annotation.</title>
        <authorList>
            <consortium name="The Broad Institute Genomics Platform"/>
            <consortium name="The Broad Institute Genome Sequencing Center for Infectious Disease"/>
            <person name="Wu L."/>
            <person name="Ma J."/>
        </authorList>
    </citation>
    <scope>NUCLEOTIDE SEQUENCE [LARGE SCALE GENOMIC DNA]</scope>
    <source>
        <strain evidence="4">JCM 3369</strain>
    </source>
</reference>
<dbReference type="PANTHER" id="PTHR39428:SF1">
    <property type="entry name" value="F420H(2)-DEPENDENT QUINONE REDUCTASE RV1261C"/>
    <property type="match status" value="1"/>
</dbReference>
<dbReference type="InterPro" id="IPR004378">
    <property type="entry name" value="F420H2_quin_Rdtase"/>
</dbReference>
<dbReference type="EMBL" id="JBHSXS010000071">
    <property type="protein sequence ID" value="MFC6887150.1"/>
    <property type="molecule type" value="Genomic_DNA"/>
</dbReference>
<evidence type="ECO:0000256" key="1">
    <source>
        <dbReference type="ARBA" id="ARBA00008710"/>
    </source>
</evidence>
<comment type="similarity">
    <text evidence="1">Belongs to the F420H(2)-dependent quinone reductase family.</text>
</comment>
<dbReference type="Proteomes" id="UP001596380">
    <property type="component" value="Unassembled WGS sequence"/>
</dbReference>
<dbReference type="InterPro" id="IPR012349">
    <property type="entry name" value="Split_barrel_FMN-bd"/>
</dbReference>
<name>A0ABW2D3E9_9ACTN</name>
<accession>A0ABW2D3E9</accession>
<evidence type="ECO:0000313" key="3">
    <source>
        <dbReference type="EMBL" id="MFC6887150.1"/>
    </source>
</evidence>
<dbReference type="Pfam" id="PF04075">
    <property type="entry name" value="F420H2_quin_red"/>
    <property type="match status" value="1"/>
</dbReference>
<gene>
    <name evidence="3" type="ORF">ACFQKB_45830</name>
</gene>
<protein>
    <submittedName>
        <fullName evidence="3">Nitroreductase family deazaflavin-dependent oxidoreductase</fullName>
    </submittedName>
</protein>
<keyword evidence="4" id="KW-1185">Reference proteome</keyword>